<dbReference type="EMBL" id="CAFBOM010000064">
    <property type="protein sequence ID" value="CAB4981867.1"/>
    <property type="molecule type" value="Genomic_DNA"/>
</dbReference>
<dbReference type="AlphaFoldDB" id="A0A6J7MMA7"/>
<dbReference type="CDD" id="cd03444">
    <property type="entry name" value="Thioesterase_II_repeat1"/>
    <property type="match status" value="1"/>
</dbReference>
<keyword evidence="2" id="KW-0378">Hydrolase</keyword>
<dbReference type="GO" id="GO:0009062">
    <property type="term" value="P:fatty acid catabolic process"/>
    <property type="evidence" value="ECO:0007669"/>
    <property type="project" value="TreeGrafter"/>
</dbReference>
<evidence type="ECO:0000259" key="4">
    <source>
        <dbReference type="Pfam" id="PF13622"/>
    </source>
</evidence>
<dbReference type="Pfam" id="PF13622">
    <property type="entry name" value="4HBT_3"/>
    <property type="match status" value="1"/>
</dbReference>
<feature type="domain" description="Acyl-CoA thioesterase-like N-terminal HotDog" evidence="4">
    <location>
        <begin position="35"/>
        <end position="112"/>
    </location>
</feature>
<dbReference type="PANTHER" id="PTHR11066:SF34">
    <property type="entry name" value="ACYL-COENZYME A THIOESTERASE 8"/>
    <property type="match status" value="1"/>
</dbReference>
<evidence type="ECO:0000259" key="3">
    <source>
        <dbReference type="Pfam" id="PF02551"/>
    </source>
</evidence>
<dbReference type="InterPro" id="IPR025652">
    <property type="entry name" value="TesB_C"/>
</dbReference>
<dbReference type="InterPro" id="IPR042171">
    <property type="entry name" value="Acyl-CoA_hotdog"/>
</dbReference>
<dbReference type="Pfam" id="PF02551">
    <property type="entry name" value="Acyl_CoA_thio"/>
    <property type="match status" value="1"/>
</dbReference>
<accession>A0A6J7MMA7</accession>
<comment type="similarity">
    <text evidence="1">Belongs to the C/M/P thioester hydrolase family.</text>
</comment>
<dbReference type="Gene3D" id="2.40.160.210">
    <property type="entry name" value="Acyl-CoA thioesterase, double hotdog domain"/>
    <property type="match status" value="1"/>
</dbReference>
<sequence length="292" mass="32345">MTDGTGDHEFIDRLTLVPIDRDIFTGICHSGAPMRAYGGQIAAQSLMAAGSTVDDPERHVHSLHGYFLRPGRTKESITYLVDRPRDGRSFSTRIVRAVQEGETIFMMTASFALADPGPVHQFTAPAIATPSALSGSGIRDTVPSEVPERRRLDYPEEPLFELRFVEDEHETLPLIDDRYQRTTWVRITQTLPDDPLVQACALTYLSDLTMVSTALAPHHSLRDGLQLASIDHAMWFHAPVRADAWLLFAQDTPVARGGHGLARGLFYDADGVLVASVVQESLMRDRRTNAPE</sequence>
<dbReference type="PANTHER" id="PTHR11066">
    <property type="entry name" value="ACYL-COA THIOESTERASE"/>
    <property type="match status" value="1"/>
</dbReference>
<evidence type="ECO:0000256" key="1">
    <source>
        <dbReference type="ARBA" id="ARBA00006538"/>
    </source>
</evidence>
<dbReference type="InterPro" id="IPR049449">
    <property type="entry name" value="TesB_ACOT8-like_N"/>
</dbReference>
<dbReference type="SUPFAM" id="SSF54637">
    <property type="entry name" value="Thioesterase/thiol ester dehydrase-isomerase"/>
    <property type="match status" value="2"/>
</dbReference>
<proteinExistence type="inferred from homology"/>
<evidence type="ECO:0000256" key="2">
    <source>
        <dbReference type="ARBA" id="ARBA00022801"/>
    </source>
</evidence>
<dbReference type="CDD" id="cd03445">
    <property type="entry name" value="Thioesterase_II_repeat2"/>
    <property type="match status" value="1"/>
</dbReference>
<protein>
    <submittedName>
        <fullName evidence="5">Unannotated protein</fullName>
    </submittedName>
</protein>
<name>A0A6J7MMA7_9ZZZZ</name>
<dbReference type="InterPro" id="IPR003703">
    <property type="entry name" value="Acyl_CoA_thio"/>
</dbReference>
<dbReference type="InterPro" id="IPR029069">
    <property type="entry name" value="HotDog_dom_sf"/>
</dbReference>
<organism evidence="5">
    <name type="scientific">freshwater metagenome</name>
    <dbReference type="NCBI Taxonomy" id="449393"/>
    <lineage>
        <taxon>unclassified sequences</taxon>
        <taxon>metagenomes</taxon>
        <taxon>ecological metagenomes</taxon>
    </lineage>
</organism>
<reference evidence="5" key="1">
    <citation type="submission" date="2020-05" db="EMBL/GenBank/DDBJ databases">
        <authorList>
            <person name="Chiriac C."/>
            <person name="Salcher M."/>
            <person name="Ghai R."/>
            <person name="Kavagutti S V."/>
        </authorList>
    </citation>
    <scope>NUCLEOTIDE SEQUENCE</scope>
</reference>
<dbReference type="GO" id="GO:0006637">
    <property type="term" value="P:acyl-CoA metabolic process"/>
    <property type="evidence" value="ECO:0007669"/>
    <property type="project" value="InterPro"/>
</dbReference>
<feature type="domain" description="Acyl-CoA thioesterase 2 C-terminal" evidence="3">
    <location>
        <begin position="180"/>
        <end position="280"/>
    </location>
</feature>
<dbReference type="GO" id="GO:0047617">
    <property type="term" value="F:fatty acyl-CoA hydrolase activity"/>
    <property type="evidence" value="ECO:0007669"/>
    <property type="project" value="InterPro"/>
</dbReference>
<evidence type="ECO:0000313" key="5">
    <source>
        <dbReference type="EMBL" id="CAB4981867.1"/>
    </source>
</evidence>
<gene>
    <name evidence="5" type="ORF">UFOPK3957_00514</name>
</gene>